<dbReference type="Proteomes" id="UP000062768">
    <property type="component" value="Chromosome I"/>
</dbReference>
<organism evidence="11 13">
    <name type="scientific">Methanobacterium formicicum</name>
    <dbReference type="NCBI Taxonomy" id="2162"/>
    <lineage>
        <taxon>Archaea</taxon>
        <taxon>Methanobacteriati</taxon>
        <taxon>Methanobacteriota</taxon>
        <taxon>Methanomada group</taxon>
        <taxon>Methanobacteria</taxon>
        <taxon>Methanobacteriales</taxon>
        <taxon>Methanobacteriaceae</taxon>
        <taxon>Methanobacterium</taxon>
    </lineage>
</organism>
<sequence>MMEEIYDRSLEGKITKEDALKLVDANHFQLFDTADRLRQEIVGDEVSFVANRNIDITDHCIIGCAFCSFRDNIGYEMTTEEILESIKEAVEVKASEICLFGGVMPHMTVDFYCDLFSSIKEEYNIELHSLSPVEVYHAAKASNVTTREALTSFRDAGLDTLTGASAEILVDSVREKLCPNKVSTQEWVDIITEAHQLGIPSTSTIMYGSIETWEDRIDHLMILRDIQRETGGFTELVPMTFLGKNNLMGQESSGASGLDDLKLHAMARVILGRDIPNIQASWIKIGTRMAQMALCCGANDLGGTMMEDLISIAAGSSHGEYLSREEMHTLIKDIGRIPVERTTQYERVN</sequence>
<keyword evidence="6 7" id="KW-0411">Iron-sulfur</keyword>
<dbReference type="NCBIfam" id="TIGR00423">
    <property type="entry name" value="CofH family radical SAM protein"/>
    <property type="match status" value="1"/>
</dbReference>
<dbReference type="Gene3D" id="3.20.20.70">
    <property type="entry name" value="Aldolase class I"/>
    <property type="match status" value="1"/>
</dbReference>
<feature type="binding site" evidence="9">
    <location>
        <position position="66"/>
    </location>
    <ligand>
        <name>S-adenosyl-L-methionine</name>
        <dbReference type="ChEBI" id="CHEBI:59789"/>
    </ligand>
</feature>
<dbReference type="SFLD" id="SFLDG01064">
    <property type="entry name" value="F420__menaquinone_cofactor_bio"/>
    <property type="match status" value="1"/>
</dbReference>
<evidence type="ECO:0000256" key="5">
    <source>
        <dbReference type="ARBA" id="ARBA00023004"/>
    </source>
</evidence>
<evidence type="ECO:0000313" key="12">
    <source>
        <dbReference type="EMBL" id="CEL24736.1"/>
    </source>
</evidence>
<dbReference type="NCBIfam" id="TIGR03551">
    <property type="entry name" value="F420_cofH"/>
    <property type="match status" value="1"/>
</dbReference>
<feature type="binding site" evidence="9">
    <location>
        <position position="281"/>
    </location>
    <ligand>
        <name>(3R)-3-methyl-D-ornithine</name>
        <dbReference type="ChEBI" id="CHEBI:64642"/>
    </ligand>
</feature>
<comment type="subunit">
    <text evidence="7">The FO synthase complex consists of two subunits, CofG and CofH.</text>
</comment>
<dbReference type="PANTHER" id="PTHR43076">
    <property type="entry name" value="FO SYNTHASE (COFH)"/>
    <property type="match status" value="1"/>
</dbReference>
<dbReference type="NCBIfam" id="NF005609">
    <property type="entry name" value="PRK07360.1"/>
    <property type="match status" value="1"/>
</dbReference>
<keyword evidence="14" id="KW-1185">Reference proteome</keyword>
<dbReference type="InterPro" id="IPR034405">
    <property type="entry name" value="F420"/>
</dbReference>
<feature type="binding site" evidence="7 8">
    <location>
        <position position="60"/>
    </location>
    <ligand>
        <name>[4Fe-4S] cluster</name>
        <dbReference type="ChEBI" id="CHEBI:49883"/>
        <note>4Fe-4S-S-AdoMet</note>
    </ligand>
</feature>
<comment type="function">
    <text evidence="7">Catalyzes the radical-mediated synthesis of 5-amino-5-(4-hydroxybenzyl)-6-(D-ribitylimino)-5,6-dihydrouracil from 5-amino-6-(D-ribitylamino)uracil and L-tyrosine.</text>
</comment>
<dbReference type="UniPathway" id="UPA00072"/>
<dbReference type="KEGG" id="mfc:BRM9_1217"/>
<comment type="catalytic activity">
    <reaction evidence="7">
        <text>5-amino-6-(D-ribitylamino)uracil + L-tyrosine + S-adenosyl-L-methionine = 5-amino-5-(4-hydroxybenzyl)-6-(D-ribitylimino)-5,6-dihydrouracil + 2-iminoacetate + 5'-deoxyadenosine + L-methionine + H(+)</text>
        <dbReference type="Rhea" id="RHEA:55200"/>
        <dbReference type="ChEBI" id="CHEBI:15378"/>
        <dbReference type="ChEBI" id="CHEBI:15934"/>
        <dbReference type="ChEBI" id="CHEBI:17319"/>
        <dbReference type="ChEBI" id="CHEBI:57844"/>
        <dbReference type="ChEBI" id="CHEBI:58315"/>
        <dbReference type="ChEBI" id="CHEBI:59789"/>
        <dbReference type="ChEBI" id="CHEBI:77846"/>
        <dbReference type="ChEBI" id="CHEBI:85936"/>
        <dbReference type="EC" id="2.5.1.147"/>
    </reaction>
</comment>
<comment type="cofactor">
    <cofactor evidence="7 8">
        <name>[4Fe-4S] cluster</name>
        <dbReference type="ChEBI" id="CHEBI:49883"/>
    </cofactor>
    <text evidence="7 8">Binds 1 [4Fe-4S] cluster. The cluster is coordinated with 3 cysteines and an exchangeable S-adenosyl-L-methionine.</text>
</comment>
<reference evidence="12" key="2">
    <citation type="submission" date="2014-09" db="EMBL/GenBank/DDBJ databases">
        <authorList>
            <person name="Bishop-Lilly K.A."/>
            <person name="Broomall S.M."/>
            <person name="Chain P.S."/>
            <person name="Chertkov O."/>
            <person name="Coyne S.R."/>
            <person name="Daligault H.E."/>
            <person name="Davenport K.W."/>
            <person name="Erkkila T."/>
            <person name="Frey K.G."/>
            <person name="Gibbons H.S."/>
            <person name="Gu W."/>
            <person name="Jaissle J."/>
            <person name="Johnson S.L."/>
            <person name="Koroleva G.I."/>
            <person name="Ladner J.T."/>
            <person name="Lo C.-C."/>
            <person name="Minogue T.D."/>
            <person name="Munk C."/>
            <person name="Palacios G.F."/>
            <person name="Redden C.L."/>
            <person name="Rosenzweig C.N."/>
            <person name="Scholz M.B."/>
            <person name="Teshima H."/>
            <person name="Xu Y."/>
        </authorList>
    </citation>
    <scope>NUCLEOTIDE SEQUENCE</scope>
    <source>
        <strain evidence="12">Mb9</strain>
    </source>
</reference>
<keyword evidence="1 7" id="KW-0004">4Fe-4S</keyword>
<accession>A0A089ZDE2</accession>
<dbReference type="InterPro" id="IPR045567">
    <property type="entry name" value="CofH/MnqC-like_C"/>
</dbReference>
<dbReference type="STRING" id="2162.BRM9_1217"/>
<dbReference type="InterPro" id="IPR013785">
    <property type="entry name" value="Aldolase_TIM"/>
</dbReference>
<evidence type="ECO:0000256" key="1">
    <source>
        <dbReference type="ARBA" id="ARBA00022485"/>
    </source>
</evidence>
<dbReference type="GO" id="GO:0051539">
    <property type="term" value="F:4 iron, 4 sulfur cluster binding"/>
    <property type="evidence" value="ECO:0007669"/>
    <property type="project" value="UniProtKB-KW"/>
</dbReference>
<feature type="binding site" evidence="7 8">
    <location>
        <position position="67"/>
    </location>
    <ligand>
        <name>[4Fe-4S] cluster</name>
        <dbReference type="ChEBI" id="CHEBI:49883"/>
        <note>4Fe-4S-S-AdoMet</note>
    </ligand>
</feature>
<evidence type="ECO:0000313" key="11">
    <source>
        <dbReference type="EMBL" id="AIS32032.1"/>
    </source>
</evidence>
<dbReference type="GO" id="GO:0044689">
    <property type="term" value="F:7,8-didemethyl-8-hydroxy-5-deazariboflavin synthase activity"/>
    <property type="evidence" value="ECO:0007669"/>
    <property type="project" value="TreeGrafter"/>
</dbReference>
<dbReference type="InterPro" id="IPR007197">
    <property type="entry name" value="rSAM"/>
</dbReference>
<protein>
    <recommendedName>
        <fullName evidence="7">5-amino-6-(D-ribitylamino)uracil--L-tyrosine 4-hydroxyphenyl transferase</fullName>
        <ecNumber evidence="7">2.5.1.147</ecNumber>
    </recommendedName>
    <alternativeName>
        <fullName evidence="7">FO synthase subunit 2</fullName>
    </alternativeName>
</protein>
<evidence type="ECO:0000256" key="7">
    <source>
        <dbReference type="HAMAP-Rule" id="MF_01612"/>
    </source>
</evidence>
<dbReference type="InterPro" id="IPR020050">
    <property type="entry name" value="FO_synthase_su2"/>
</dbReference>
<dbReference type="PROSITE" id="PS51918">
    <property type="entry name" value="RADICAL_SAM"/>
    <property type="match status" value="1"/>
</dbReference>
<evidence type="ECO:0000256" key="9">
    <source>
        <dbReference type="PIRSR" id="PIRSR004762-2"/>
    </source>
</evidence>
<feature type="binding site" evidence="9">
    <location>
        <position position="131"/>
    </location>
    <ligand>
        <name>(3R)-3-methyl-D-ornithine</name>
        <dbReference type="ChEBI" id="CHEBI:64642"/>
    </ligand>
</feature>
<keyword evidence="3 7" id="KW-0949">S-adenosyl-L-methionine</keyword>
<dbReference type="AlphaFoldDB" id="A0A089ZDE2"/>
<keyword evidence="2 7" id="KW-0808">Transferase</keyword>
<gene>
    <name evidence="11" type="primary">cofH1</name>
    <name evidence="7" type="synonym">cofH</name>
    <name evidence="12" type="synonym">cofH3</name>
    <name evidence="11" type="ORF">BRM9_1217</name>
    <name evidence="12" type="ORF">MB9_1097</name>
</gene>
<dbReference type="SFLD" id="SFLDG01388">
    <property type="entry name" value="7_8-didemethyl-8-hydroxy-5-dea"/>
    <property type="match status" value="1"/>
</dbReference>
<feature type="domain" description="Radical SAM core" evidence="10">
    <location>
        <begin position="46"/>
        <end position="273"/>
    </location>
</feature>
<dbReference type="OrthoDB" id="8186at2157"/>
<evidence type="ECO:0000256" key="8">
    <source>
        <dbReference type="PIRSR" id="PIRSR004762-1"/>
    </source>
</evidence>
<feature type="binding site" evidence="7 8">
    <location>
        <position position="64"/>
    </location>
    <ligand>
        <name>[4Fe-4S] cluster</name>
        <dbReference type="ChEBI" id="CHEBI:49883"/>
        <note>4Fe-4S-S-AdoMet</note>
    </ligand>
</feature>
<keyword evidence="4 7" id="KW-0479">Metal-binding</keyword>
<dbReference type="Pfam" id="PF04055">
    <property type="entry name" value="Radical_SAM"/>
    <property type="match status" value="1"/>
</dbReference>
<comment type="similarity">
    <text evidence="7">Belongs to the radical SAM superfamily. CofH family.</text>
</comment>
<keyword evidence="5 7" id="KW-0408">Iron</keyword>
<proteinExistence type="inferred from homology"/>
<dbReference type="RefSeq" id="WP_048085157.1">
    <property type="nucleotide sequence ID" value="NZ_CP006933.1"/>
</dbReference>
<dbReference type="GeneID" id="26739346"/>
<dbReference type="Pfam" id="PF19288">
    <property type="entry name" value="CofH_C"/>
    <property type="match status" value="1"/>
</dbReference>
<dbReference type="InterPro" id="IPR058240">
    <property type="entry name" value="rSAM_sf"/>
</dbReference>
<dbReference type="PATRIC" id="fig|2162.10.peg.1145"/>
<dbReference type="GO" id="GO:0141093">
    <property type="term" value="F:5-amino-6-(D-ribitylamino)uracil--L-tyrosine 4-hydroxyphenyl transferase activity"/>
    <property type="evidence" value="ECO:0007669"/>
    <property type="project" value="UniProtKB-EC"/>
</dbReference>
<feature type="binding site" evidence="9">
    <location>
        <position position="167"/>
    </location>
    <ligand>
        <name>S-adenosyl-L-methionine</name>
        <dbReference type="ChEBI" id="CHEBI:59789"/>
    </ligand>
</feature>
<dbReference type="SFLD" id="SFLDG01389">
    <property type="entry name" value="menaquinone_synthsis_involved"/>
    <property type="match status" value="1"/>
</dbReference>
<evidence type="ECO:0000256" key="4">
    <source>
        <dbReference type="ARBA" id="ARBA00022723"/>
    </source>
</evidence>
<name>A0A089ZDE2_METFO</name>
<dbReference type="PIRSF" id="PIRSF004762">
    <property type="entry name" value="CHP00423"/>
    <property type="match status" value="1"/>
</dbReference>
<dbReference type="EMBL" id="LN734822">
    <property type="protein sequence ID" value="CEL24736.1"/>
    <property type="molecule type" value="Genomic_DNA"/>
</dbReference>
<comment type="pathway">
    <text evidence="7">Cofactor biosynthesis; coenzyme F0 biosynthesis.</text>
</comment>
<evidence type="ECO:0000256" key="2">
    <source>
        <dbReference type="ARBA" id="ARBA00022679"/>
    </source>
</evidence>
<reference evidence="11" key="1">
    <citation type="submission" date="2013-12" db="EMBL/GenBank/DDBJ databases">
        <title>The complete genome sequence of Methanobacterium sp. BRM9.</title>
        <authorList>
            <consortium name="Pastoral Greenhouse Gas Research Consortium"/>
            <person name="Kelly W.J."/>
            <person name="Leahy S.C."/>
            <person name="Perry R."/>
            <person name="Li D."/>
            <person name="Altermann E."/>
            <person name="Lambie S.C."/>
            <person name="Attwood G.T."/>
        </authorList>
    </citation>
    <scope>NUCLEOTIDE SEQUENCE [LARGE SCALE GENOMIC DNA]</scope>
    <source>
        <strain evidence="11">BRM9</strain>
    </source>
</reference>
<dbReference type="Proteomes" id="UP000029661">
    <property type="component" value="Chromosome"/>
</dbReference>
<dbReference type="SUPFAM" id="SSF102114">
    <property type="entry name" value="Radical SAM enzymes"/>
    <property type="match status" value="1"/>
</dbReference>
<dbReference type="EMBL" id="CP006933">
    <property type="protein sequence ID" value="AIS32032.1"/>
    <property type="molecule type" value="Genomic_DNA"/>
</dbReference>
<dbReference type="PANTHER" id="PTHR43076:SF1">
    <property type="entry name" value="LIPOYL SYNTHASE 2"/>
    <property type="match status" value="1"/>
</dbReference>
<evidence type="ECO:0000313" key="14">
    <source>
        <dbReference type="Proteomes" id="UP000062768"/>
    </source>
</evidence>
<dbReference type="EC" id="2.5.1.147" evidence="7"/>
<evidence type="ECO:0000256" key="3">
    <source>
        <dbReference type="ARBA" id="ARBA00022691"/>
    </source>
</evidence>
<evidence type="ECO:0000313" key="13">
    <source>
        <dbReference type="Proteomes" id="UP000029661"/>
    </source>
</evidence>
<evidence type="ECO:0000259" key="10">
    <source>
        <dbReference type="PROSITE" id="PS51918"/>
    </source>
</evidence>
<dbReference type="HAMAP" id="MF_01612">
    <property type="entry name" value="FO_synth_sub2"/>
    <property type="match status" value="1"/>
</dbReference>
<evidence type="ECO:0000256" key="6">
    <source>
        <dbReference type="ARBA" id="ARBA00023014"/>
    </source>
</evidence>
<dbReference type="InterPro" id="IPR019940">
    <property type="entry name" value="CofH_family"/>
</dbReference>
<dbReference type="SFLD" id="SFLDS00029">
    <property type="entry name" value="Radical_SAM"/>
    <property type="match status" value="1"/>
</dbReference>
<dbReference type="GO" id="GO:0005506">
    <property type="term" value="F:iron ion binding"/>
    <property type="evidence" value="ECO:0007669"/>
    <property type="project" value="UniProtKB-UniRule"/>
</dbReference>